<organism evidence="9 10">
    <name type="scientific">Potamilus streckersoni</name>
    <dbReference type="NCBI Taxonomy" id="2493646"/>
    <lineage>
        <taxon>Eukaryota</taxon>
        <taxon>Metazoa</taxon>
        <taxon>Spiralia</taxon>
        <taxon>Lophotrochozoa</taxon>
        <taxon>Mollusca</taxon>
        <taxon>Bivalvia</taxon>
        <taxon>Autobranchia</taxon>
        <taxon>Heteroconchia</taxon>
        <taxon>Palaeoheterodonta</taxon>
        <taxon>Unionida</taxon>
        <taxon>Unionoidea</taxon>
        <taxon>Unionidae</taxon>
        <taxon>Ambleminae</taxon>
        <taxon>Lampsilini</taxon>
        <taxon>Potamilus</taxon>
    </lineage>
</organism>
<dbReference type="InterPro" id="IPR008993">
    <property type="entry name" value="TIMP-like_OB-fold"/>
</dbReference>
<dbReference type="InterPro" id="IPR013032">
    <property type="entry name" value="EGF-like_CS"/>
</dbReference>
<feature type="domain" description="EGF-like" evidence="7">
    <location>
        <begin position="606"/>
        <end position="636"/>
    </location>
</feature>
<feature type="transmembrane region" description="Helical" evidence="6">
    <location>
        <begin position="7"/>
        <end position="31"/>
    </location>
</feature>
<keyword evidence="6" id="KW-0472">Membrane</keyword>
<feature type="domain" description="EGF-like" evidence="7">
    <location>
        <begin position="668"/>
        <end position="700"/>
    </location>
</feature>
<evidence type="ECO:0000256" key="5">
    <source>
        <dbReference type="PROSITE-ProRule" id="PRU00076"/>
    </source>
</evidence>
<reference evidence="9" key="3">
    <citation type="submission" date="2023-05" db="EMBL/GenBank/DDBJ databases">
        <authorList>
            <person name="Smith C.H."/>
        </authorList>
    </citation>
    <scope>NUCLEOTIDE SEQUENCE</scope>
    <source>
        <strain evidence="9">CHS0354</strain>
        <tissue evidence="9">Mantle</tissue>
    </source>
</reference>
<dbReference type="Pfam" id="PF02210">
    <property type="entry name" value="Laminin_G_2"/>
    <property type="match status" value="1"/>
</dbReference>
<reference evidence="9" key="2">
    <citation type="journal article" date="2021" name="Genome Biol. Evol.">
        <title>Developing a high-quality reference genome for a parasitic bivalve with doubly uniparental inheritance (Bivalvia: Unionida).</title>
        <authorList>
            <person name="Smith C.H."/>
        </authorList>
    </citation>
    <scope>NUCLEOTIDE SEQUENCE</scope>
    <source>
        <strain evidence="9">CHS0354</strain>
        <tissue evidence="9">Mantle</tissue>
    </source>
</reference>
<gene>
    <name evidence="9" type="ORF">CHS0354_034669</name>
</gene>
<sequence length="822" mass="91734">MKRKRKLFYLLFMTIVLTHFIPFTFSCILLLNGWTPLSVYERTELADIVLSAHVKRAFKEWNQRTTAQTYYAEVEILQVYKGVELLGQILVNAQNRRLSNVTNFGDKKMCYADVMEGERYILFLTTYKQRLSAKYDDIFGAAAEYTQYNVRQVIAQLGWDEWSPWTSCSTSCEGGSQTRHRACEKENGTCSGTAVEKRQCNLFPCKGVKDLMPYLGITKLPLGVTQVTDRNHSFNISKTAKPFSPLVSIFRSGLPQDFSLLTTVVFPRHTSGFFLTLSDLMGKQRLAIHYSSSSVVFQYYDQNNLPGEKSPSFDVQISDSTWHQVAFSVKGNKIALYLDCDTIISKPFPRSQHSSIGTTLMLAIGPYFARYGFPFEGAVEQLTFSSDPDSAKLQCNPVDDTKILHEQAVKDDGQLDVNIVKDFKSPTPAPPKPTATPIPHLTTQFRRKETTPELNEWSTWSSWSLCNVTCGRGVQTRSAYCRNNALNSLECVGKNAVRTQTRACDVGKCEAYCSSSCLNGGTCNITTGCICRDGYEGKQCENVMCNPICQNGGRCISPNVCACPEGLKGPLCESVVCDPPCLNGGRCILSGVCACPYGYMPPDCTPTCAFPCHNGGRCIRPNKCKCQPGYQGRDCTEPVCRDGCFNGGACVAPKTCSCPRGFSGSRCHLIECNPPCQNRGACVFPGVCRCKKGYTGDLCDKHTCKKPCSNGGQCTGPNQCTCPLGYGGKWCHRKRCNVTCFNGGKCKSRRCRCKGSFVGTRCEKRECRYEQYVVPSQKSIRTFQREEYTTQCGHWQWKTCVQTRLKYVLVTHTLYRTAYRCI</sequence>
<keyword evidence="6" id="KW-1133">Transmembrane helix</keyword>
<dbReference type="SUPFAM" id="SSF50242">
    <property type="entry name" value="TIMP-like"/>
    <property type="match status" value="1"/>
</dbReference>
<dbReference type="InterPro" id="IPR000884">
    <property type="entry name" value="TSP1_rpt"/>
</dbReference>
<dbReference type="PANTHER" id="PTHR14949:SF54">
    <property type="entry name" value="VWFD DOMAIN-CONTAINING PROTEIN"/>
    <property type="match status" value="1"/>
</dbReference>
<dbReference type="CDD" id="cd00054">
    <property type="entry name" value="EGF_CA"/>
    <property type="match status" value="1"/>
</dbReference>
<keyword evidence="4 5" id="KW-1015">Disulfide bond</keyword>
<feature type="domain" description="EGF-like" evidence="7">
    <location>
        <begin position="701"/>
        <end position="732"/>
    </location>
</feature>
<feature type="disulfide bond" evidence="5">
    <location>
        <begin position="672"/>
        <end position="682"/>
    </location>
</feature>
<dbReference type="PROSITE" id="PS01186">
    <property type="entry name" value="EGF_2"/>
    <property type="match status" value="3"/>
</dbReference>
<dbReference type="SMART" id="SM00209">
    <property type="entry name" value="TSP1"/>
    <property type="match status" value="2"/>
</dbReference>
<dbReference type="InterPro" id="IPR050969">
    <property type="entry name" value="Dev_Signal_Modulators"/>
</dbReference>
<dbReference type="GO" id="GO:0043113">
    <property type="term" value="P:receptor clustering"/>
    <property type="evidence" value="ECO:0007669"/>
    <property type="project" value="InterPro"/>
</dbReference>
<dbReference type="InterPro" id="IPR004850">
    <property type="entry name" value="NtA_dom"/>
</dbReference>
<dbReference type="SUPFAM" id="SSF57196">
    <property type="entry name" value="EGF/Laminin"/>
    <property type="match status" value="1"/>
</dbReference>
<dbReference type="InterPro" id="IPR036383">
    <property type="entry name" value="TSP1_rpt_sf"/>
</dbReference>
<dbReference type="Pfam" id="PF12661">
    <property type="entry name" value="hEGF"/>
    <property type="match status" value="1"/>
</dbReference>
<dbReference type="SMART" id="SM00210">
    <property type="entry name" value="TSPN"/>
    <property type="match status" value="1"/>
</dbReference>
<comment type="caution">
    <text evidence="9">The sequence shown here is derived from an EMBL/GenBank/DDBJ whole genome shotgun (WGS) entry which is preliminary data.</text>
</comment>
<accession>A0AAE0TC11</accession>
<dbReference type="SUPFAM" id="SSF49899">
    <property type="entry name" value="Concanavalin A-like lectins/glucanases"/>
    <property type="match status" value="1"/>
</dbReference>
<dbReference type="PROSITE" id="PS51121">
    <property type="entry name" value="NTA"/>
    <property type="match status" value="1"/>
</dbReference>
<dbReference type="Pfam" id="PF00090">
    <property type="entry name" value="TSP_1"/>
    <property type="match status" value="2"/>
</dbReference>
<keyword evidence="10" id="KW-1185">Reference proteome</keyword>
<comment type="caution">
    <text evidence="5">Lacks conserved residue(s) required for the propagation of feature annotation.</text>
</comment>
<dbReference type="Gene3D" id="2.20.100.10">
    <property type="entry name" value="Thrombospondin type-1 (TSP1) repeat"/>
    <property type="match status" value="2"/>
</dbReference>
<dbReference type="Gene3D" id="2.40.50.120">
    <property type="match status" value="1"/>
</dbReference>
<feature type="disulfide bond" evidence="5">
    <location>
        <begin position="626"/>
        <end position="635"/>
    </location>
</feature>
<dbReference type="EMBL" id="JAEAOA010002038">
    <property type="protein sequence ID" value="KAK3607617.1"/>
    <property type="molecule type" value="Genomic_DNA"/>
</dbReference>
<dbReference type="PANTHER" id="PTHR14949">
    <property type="entry name" value="EGF-LIKE-DOMAIN, MULTIPLE 7, 8"/>
    <property type="match status" value="1"/>
</dbReference>
<dbReference type="Pfam" id="PF25024">
    <property type="entry name" value="EGF_TEN"/>
    <property type="match status" value="1"/>
</dbReference>
<evidence type="ECO:0000256" key="4">
    <source>
        <dbReference type="ARBA" id="ARBA00023157"/>
    </source>
</evidence>
<feature type="disulfide bond" evidence="5">
    <location>
        <begin position="531"/>
        <end position="540"/>
    </location>
</feature>
<feature type="disulfide bond" evidence="5">
    <location>
        <begin position="608"/>
        <end position="618"/>
    </location>
</feature>
<feature type="domain" description="NtA" evidence="8">
    <location>
        <begin position="27"/>
        <end position="166"/>
    </location>
</feature>
<dbReference type="InterPro" id="IPR001791">
    <property type="entry name" value="Laminin_G"/>
</dbReference>
<dbReference type="PROSITE" id="PS50026">
    <property type="entry name" value="EGF_3"/>
    <property type="match status" value="5"/>
</dbReference>
<dbReference type="SMART" id="SM00181">
    <property type="entry name" value="EGF"/>
    <property type="match status" value="8"/>
</dbReference>
<keyword evidence="2" id="KW-0732">Signal</keyword>
<protein>
    <submittedName>
        <fullName evidence="9">Uncharacterized protein</fullName>
    </submittedName>
</protein>
<dbReference type="GO" id="GO:0005886">
    <property type="term" value="C:plasma membrane"/>
    <property type="evidence" value="ECO:0007669"/>
    <property type="project" value="GOC"/>
</dbReference>
<dbReference type="GO" id="GO:0009986">
    <property type="term" value="C:cell surface"/>
    <property type="evidence" value="ECO:0007669"/>
    <property type="project" value="TreeGrafter"/>
</dbReference>
<dbReference type="GO" id="GO:0043236">
    <property type="term" value="F:laminin binding"/>
    <property type="evidence" value="ECO:0007669"/>
    <property type="project" value="InterPro"/>
</dbReference>
<keyword evidence="1 5" id="KW-0245">EGF-like domain</keyword>
<evidence type="ECO:0000256" key="1">
    <source>
        <dbReference type="ARBA" id="ARBA00022536"/>
    </source>
</evidence>
<dbReference type="SUPFAM" id="SSF82895">
    <property type="entry name" value="TSP-1 type 1 repeat"/>
    <property type="match status" value="2"/>
</dbReference>
<evidence type="ECO:0000259" key="7">
    <source>
        <dbReference type="PROSITE" id="PS50026"/>
    </source>
</evidence>
<dbReference type="Gene3D" id="2.60.120.200">
    <property type="match status" value="1"/>
</dbReference>
<proteinExistence type="predicted"/>
<keyword evidence="6" id="KW-0812">Transmembrane</keyword>
<dbReference type="InterPro" id="IPR013320">
    <property type="entry name" value="ConA-like_dom_sf"/>
</dbReference>
<dbReference type="PROSITE" id="PS51257">
    <property type="entry name" value="PROKAR_LIPOPROTEIN"/>
    <property type="match status" value="1"/>
</dbReference>
<evidence type="ECO:0000256" key="3">
    <source>
        <dbReference type="ARBA" id="ARBA00022737"/>
    </source>
</evidence>
<dbReference type="GO" id="GO:0005576">
    <property type="term" value="C:extracellular region"/>
    <property type="evidence" value="ECO:0007669"/>
    <property type="project" value="TreeGrafter"/>
</dbReference>
<dbReference type="GO" id="GO:0005102">
    <property type="term" value="F:signaling receptor binding"/>
    <property type="evidence" value="ECO:0007669"/>
    <property type="project" value="TreeGrafter"/>
</dbReference>
<dbReference type="InterPro" id="IPR000742">
    <property type="entry name" value="EGF"/>
</dbReference>
<evidence type="ECO:0000313" key="10">
    <source>
        <dbReference type="Proteomes" id="UP001195483"/>
    </source>
</evidence>
<evidence type="ECO:0000259" key="8">
    <source>
        <dbReference type="PROSITE" id="PS51121"/>
    </source>
</evidence>
<name>A0AAE0TC11_9BIVA</name>
<evidence type="ECO:0000256" key="2">
    <source>
        <dbReference type="ARBA" id="ARBA00022729"/>
    </source>
</evidence>
<feature type="disulfide bond" evidence="5">
    <location>
        <begin position="722"/>
        <end position="731"/>
    </location>
</feature>
<dbReference type="Proteomes" id="UP001195483">
    <property type="component" value="Unassembled WGS sequence"/>
</dbReference>
<feature type="domain" description="EGF-like" evidence="7">
    <location>
        <begin position="573"/>
        <end position="605"/>
    </location>
</feature>
<dbReference type="PROSITE" id="PS50092">
    <property type="entry name" value="TSP1"/>
    <property type="match status" value="2"/>
</dbReference>
<reference evidence="9" key="1">
    <citation type="journal article" date="2021" name="Genome Biol. Evol.">
        <title>A High-Quality Reference Genome for a Parasitic Bivalve with Doubly Uniparental Inheritance (Bivalvia: Unionida).</title>
        <authorList>
            <person name="Smith C.H."/>
        </authorList>
    </citation>
    <scope>NUCLEOTIDE SEQUENCE</scope>
    <source>
        <strain evidence="9">CHS0354</strain>
    </source>
</reference>
<dbReference type="AlphaFoldDB" id="A0AAE0TC11"/>
<dbReference type="Gene3D" id="2.10.25.10">
    <property type="entry name" value="Laminin"/>
    <property type="match status" value="7"/>
</dbReference>
<feature type="disulfide bond" evidence="5">
    <location>
        <begin position="690"/>
        <end position="699"/>
    </location>
</feature>
<evidence type="ECO:0000256" key="6">
    <source>
        <dbReference type="SAM" id="Phobius"/>
    </source>
</evidence>
<feature type="disulfide bond" evidence="5">
    <location>
        <begin position="704"/>
        <end position="714"/>
    </location>
</feature>
<feature type="disulfide bond" evidence="5">
    <location>
        <begin position="513"/>
        <end position="523"/>
    </location>
</feature>
<feature type="domain" description="EGF-like" evidence="7">
    <location>
        <begin position="510"/>
        <end position="541"/>
    </location>
</feature>
<keyword evidence="3" id="KW-0677">Repeat</keyword>
<dbReference type="PROSITE" id="PS00022">
    <property type="entry name" value="EGF_1"/>
    <property type="match status" value="3"/>
</dbReference>
<dbReference type="InterPro" id="IPR048287">
    <property type="entry name" value="TSPN-like_N"/>
</dbReference>
<evidence type="ECO:0000313" key="9">
    <source>
        <dbReference type="EMBL" id="KAK3607617.1"/>
    </source>
</evidence>
<feature type="disulfide bond" evidence="5">
    <location>
        <begin position="577"/>
        <end position="587"/>
    </location>
</feature>
<feature type="disulfide bond" evidence="5">
    <location>
        <begin position="595"/>
        <end position="604"/>
    </location>
</feature>